<evidence type="ECO:0000313" key="3">
    <source>
        <dbReference type="EMBL" id="KAK7065877.1"/>
    </source>
</evidence>
<sequence length="111" mass="12401">VSLNCETNEISCNNEEKCIPHSYVCDGDLDCDDFSDEYVGLCDAWKNENCGKNEVLCPKDGGNSECVTIYAYCTAEKTPCEGDLDPRICEMLKNGKLENLHNIVIETPLRK</sequence>
<keyword evidence="1" id="KW-1015">Disulfide bond</keyword>
<keyword evidence="4" id="KW-1185">Reference proteome</keyword>
<protein>
    <submittedName>
        <fullName evidence="3">Uncharacterized protein</fullName>
    </submittedName>
</protein>
<accession>A0AAN8WGT8</accession>
<dbReference type="Pfam" id="PF00057">
    <property type="entry name" value="Ldl_recept_a"/>
    <property type="match status" value="1"/>
</dbReference>
<dbReference type="Proteomes" id="UP001381693">
    <property type="component" value="Unassembled WGS sequence"/>
</dbReference>
<evidence type="ECO:0000256" key="2">
    <source>
        <dbReference type="PROSITE-ProRule" id="PRU00124"/>
    </source>
</evidence>
<name>A0AAN8WGT8_HALRR</name>
<dbReference type="PROSITE" id="PS01209">
    <property type="entry name" value="LDLRA_1"/>
    <property type="match status" value="1"/>
</dbReference>
<dbReference type="EMBL" id="JAXCGZ010019701">
    <property type="protein sequence ID" value="KAK7065877.1"/>
    <property type="molecule type" value="Genomic_DNA"/>
</dbReference>
<dbReference type="CDD" id="cd00112">
    <property type="entry name" value="LDLa"/>
    <property type="match status" value="1"/>
</dbReference>
<evidence type="ECO:0000313" key="4">
    <source>
        <dbReference type="Proteomes" id="UP001381693"/>
    </source>
</evidence>
<feature type="non-terminal residue" evidence="3">
    <location>
        <position position="1"/>
    </location>
</feature>
<comment type="caution">
    <text evidence="3">The sequence shown here is derived from an EMBL/GenBank/DDBJ whole genome shotgun (WGS) entry which is preliminary data.</text>
</comment>
<dbReference type="SMART" id="SM00192">
    <property type="entry name" value="LDLa"/>
    <property type="match status" value="1"/>
</dbReference>
<gene>
    <name evidence="3" type="ORF">SK128_027916</name>
</gene>
<dbReference type="SUPFAM" id="SSF57424">
    <property type="entry name" value="LDL receptor-like module"/>
    <property type="match status" value="1"/>
</dbReference>
<dbReference type="AlphaFoldDB" id="A0AAN8WGT8"/>
<comment type="caution">
    <text evidence="2">Lacks conserved residue(s) required for the propagation of feature annotation.</text>
</comment>
<proteinExistence type="predicted"/>
<reference evidence="3 4" key="1">
    <citation type="submission" date="2023-11" db="EMBL/GenBank/DDBJ databases">
        <title>Halocaridina rubra genome assembly.</title>
        <authorList>
            <person name="Smith C."/>
        </authorList>
    </citation>
    <scope>NUCLEOTIDE SEQUENCE [LARGE SCALE GENOMIC DNA]</scope>
    <source>
        <strain evidence="3">EP-1</strain>
        <tissue evidence="3">Whole</tissue>
    </source>
</reference>
<dbReference type="InterPro" id="IPR023415">
    <property type="entry name" value="LDLR_class-A_CS"/>
</dbReference>
<dbReference type="PROSITE" id="PS50068">
    <property type="entry name" value="LDLRA_2"/>
    <property type="match status" value="1"/>
</dbReference>
<evidence type="ECO:0000256" key="1">
    <source>
        <dbReference type="ARBA" id="ARBA00023157"/>
    </source>
</evidence>
<dbReference type="Gene3D" id="4.10.400.10">
    <property type="entry name" value="Low-density Lipoprotein Receptor"/>
    <property type="match status" value="1"/>
</dbReference>
<dbReference type="InterPro" id="IPR002172">
    <property type="entry name" value="LDrepeatLR_classA_rpt"/>
</dbReference>
<dbReference type="InterPro" id="IPR036055">
    <property type="entry name" value="LDL_receptor-like_sf"/>
</dbReference>
<organism evidence="3 4">
    <name type="scientific">Halocaridina rubra</name>
    <name type="common">Hawaiian red shrimp</name>
    <dbReference type="NCBI Taxonomy" id="373956"/>
    <lineage>
        <taxon>Eukaryota</taxon>
        <taxon>Metazoa</taxon>
        <taxon>Ecdysozoa</taxon>
        <taxon>Arthropoda</taxon>
        <taxon>Crustacea</taxon>
        <taxon>Multicrustacea</taxon>
        <taxon>Malacostraca</taxon>
        <taxon>Eumalacostraca</taxon>
        <taxon>Eucarida</taxon>
        <taxon>Decapoda</taxon>
        <taxon>Pleocyemata</taxon>
        <taxon>Caridea</taxon>
        <taxon>Atyoidea</taxon>
        <taxon>Atyidae</taxon>
        <taxon>Halocaridina</taxon>
    </lineage>
</organism>